<comment type="caution">
    <text evidence="2">The sequence shown here is derived from an EMBL/GenBank/DDBJ whole genome shotgun (WGS) entry which is preliminary data.</text>
</comment>
<keyword evidence="1" id="KW-0812">Transmembrane</keyword>
<organism evidence="2 3">
    <name type="scientific">Microbacterium trichothecenolyticum</name>
    <name type="common">Aureobacterium trichothecenolyticum</name>
    <dbReference type="NCBI Taxonomy" id="69370"/>
    <lineage>
        <taxon>Bacteria</taxon>
        <taxon>Bacillati</taxon>
        <taxon>Actinomycetota</taxon>
        <taxon>Actinomycetes</taxon>
        <taxon>Micrococcales</taxon>
        <taxon>Microbacteriaceae</taxon>
        <taxon>Microbacterium</taxon>
    </lineage>
</organism>
<gene>
    <name evidence="2" type="ORF">RS82_02188</name>
</gene>
<feature type="transmembrane region" description="Helical" evidence="1">
    <location>
        <begin position="9"/>
        <end position="30"/>
    </location>
</feature>
<dbReference type="PATRIC" id="fig|69370.6.peg.2220"/>
<dbReference type="AlphaFoldDB" id="A0A0M2HDB6"/>
<proteinExistence type="predicted"/>
<dbReference type="Proteomes" id="UP000034098">
    <property type="component" value="Unassembled WGS sequence"/>
</dbReference>
<name>A0A0M2HDB6_MICTR</name>
<keyword evidence="3" id="KW-1185">Reference proteome</keyword>
<evidence type="ECO:0000313" key="3">
    <source>
        <dbReference type="Proteomes" id="UP000034098"/>
    </source>
</evidence>
<evidence type="ECO:0000256" key="1">
    <source>
        <dbReference type="SAM" id="Phobius"/>
    </source>
</evidence>
<evidence type="ECO:0000313" key="2">
    <source>
        <dbReference type="EMBL" id="KJL42172.1"/>
    </source>
</evidence>
<accession>A0A0M2HDB6</accession>
<reference evidence="2 3" key="1">
    <citation type="submission" date="2015-02" db="EMBL/GenBank/DDBJ databases">
        <title>Draft genome sequences of ten Microbacterium spp. with emphasis on heavy metal contaminated environments.</title>
        <authorList>
            <person name="Corretto E."/>
        </authorList>
    </citation>
    <scope>NUCLEOTIDE SEQUENCE [LARGE SCALE GENOMIC DNA]</scope>
    <source>
        <strain evidence="2 3">DSM 8608</strain>
    </source>
</reference>
<protein>
    <submittedName>
        <fullName evidence="2">Uncharacterized protein</fullName>
    </submittedName>
</protein>
<keyword evidence="1" id="KW-0472">Membrane</keyword>
<sequence>MISETEQTLLLLTAAIITLGTLTVIIWQWWRGRGKRD</sequence>
<dbReference type="EMBL" id="JYJA01000035">
    <property type="protein sequence ID" value="KJL42172.1"/>
    <property type="molecule type" value="Genomic_DNA"/>
</dbReference>
<keyword evidence="1" id="KW-1133">Transmembrane helix</keyword>